<dbReference type="OrthoDB" id="4350157at2"/>
<keyword evidence="2" id="KW-1185">Reference proteome</keyword>
<accession>A0A120N4Z2</accession>
<reference evidence="2" key="1">
    <citation type="submission" date="2015-11" db="EMBL/GenBank/DDBJ databases">
        <authorList>
            <person name="Dugat-Bony E."/>
        </authorList>
    </citation>
    <scope>NUCLEOTIDE SEQUENCE [LARGE SCALE GENOMIC DNA]</scope>
    <source>
        <strain evidence="2">Mu292</strain>
    </source>
</reference>
<organism evidence="1 2">
    <name type="scientific">Corynebacterium variabile</name>
    <dbReference type="NCBI Taxonomy" id="1727"/>
    <lineage>
        <taxon>Bacteria</taxon>
        <taxon>Bacillati</taxon>
        <taxon>Actinomycetota</taxon>
        <taxon>Actinomycetes</taxon>
        <taxon>Mycobacteriales</taxon>
        <taxon>Corynebacteriaceae</taxon>
        <taxon>Corynebacterium</taxon>
    </lineage>
</organism>
<dbReference type="InterPro" id="IPR021522">
    <property type="entry name" value="MctB"/>
</dbReference>
<dbReference type="GO" id="GO:0055070">
    <property type="term" value="P:copper ion homeostasis"/>
    <property type="evidence" value="ECO:0007669"/>
    <property type="project" value="InterPro"/>
</dbReference>
<evidence type="ECO:0000313" key="1">
    <source>
        <dbReference type="EMBL" id="CUU67462.1"/>
    </source>
</evidence>
<dbReference type="EMBL" id="FAUH01000026">
    <property type="protein sequence ID" value="CUU67462.1"/>
    <property type="molecule type" value="Genomic_DNA"/>
</dbReference>
<protein>
    <submittedName>
        <fullName evidence="1">Uncharacterized protein</fullName>
    </submittedName>
</protein>
<gene>
    <name evidence="1" type="ORF">CVAR292_02825</name>
</gene>
<name>A0A120N4Z2_9CORY</name>
<dbReference type="GO" id="GO:0016020">
    <property type="term" value="C:membrane"/>
    <property type="evidence" value="ECO:0007669"/>
    <property type="project" value="InterPro"/>
</dbReference>
<sequence>MSGPKILGGVAAGIAAGTLLGFYVLAPNVEGGPAAVDSDVQEQLDSTRDELSASTAGLDADDAVLDEMAAGAVRDDLKDHSVLVVAMPDADQELVDAQRALLSDAGATDAGTLSLADDAVSQDKADAVKSLAANTLPAGAKLSEDRRDPGFHFGQVVGQALRSAGDRAKEASESDRSLVLGALDKSGFIDGGIPEVDSADAVVVVTGPTGGFAGTFTADLAAGLDDVTGGVVLAGDWASTTDGGALEILRADRADTEKVSTVDNADRTAGRITVVRALAQQLDGKAGSYGAAESAATPSL</sequence>
<dbReference type="AlphaFoldDB" id="A0A120N4Z2"/>
<dbReference type="RefSeq" id="WP_041629963.1">
    <property type="nucleotide sequence ID" value="NZ_CAURZS010000004.1"/>
</dbReference>
<dbReference type="Pfam" id="PF11382">
    <property type="entry name" value="MctB"/>
    <property type="match status" value="1"/>
</dbReference>
<dbReference type="Proteomes" id="UP000182498">
    <property type="component" value="Unassembled WGS sequence"/>
</dbReference>
<proteinExistence type="predicted"/>
<evidence type="ECO:0000313" key="2">
    <source>
        <dbReference type="Proteomes" id="UP000182498"/>
    </source>
</evidence>